<dbReference type="Gene3D" id="3.30.2390.20">
    <property type="entry name" value="Type VII secretion system EccB, repeat 1 domain"/>
    <property type="match status" value="1"/>
</dbReference>
<name>A0A5B2XSQ9_9PSEU</name>
<keyword evidence="3" id="KW-1185">Reference proteome</keyword>
<evidence type="ECO:0000256" key="1">
    <source>
        <dbReference type="SAM" id="Phobius"/>
    </source>
</evidence>
<dbReference type="PANTHER" id="PTHR40765:SF2">
    <property type="entry name" value="ESX-2 SECRETION SYSTEM ATPASE ECCB2"/>
    <property type="match status" value="1"/>
</dbReference>
<sequence>MWTQRDQIQAYQFLRRRLVSSLVAADANHPISPSRRLVLGTILGLAAALLVTAGFGVVGALNPSGAADWRQGGQVIVEAETGGRYILGQDGLLHPVLNYASARLLAGGNGDKTVTVPAKALASASRGLTVGISGAPDSLPAADRLAVASVMMCSRALPNVPEATERVTTAIVGGTDSAHKLGDGQALLVQQLSGQRYLITGGHRLALTDPAVAAALGYGDAPAVTVARAWLNAVPAGKDLRAAPAGRAPTLVPPPAATDAVCVAGDGQTNAEILLSDRVPLPSGAKAMTVKDPLNKESAGADPLMANEVYVPPGSGALVSDQPAPNAPGGTSYLITDSGMKFPVSGQDAVRALGYGGVKPQGVATGLLALLPTGPALDPTAAQRPVGTKTANG</sequence>
<keyword evidence="1" id="KW-1133">Transmembrane helix</keyword>
<dbReference type="PANTHER" id="PTHR40765">
    <property type="entry name" value="ESX-2 SECRETION SYSTEM ATPASE ECCB2"/>
    <property type="match status" value="1"/>
</dbReference>
<organism evidence="2 3">
    <name type="scientific">Solihabitans fulvus</name>
    <dbReference type="NCBI Taxonomy" id="1892852"/>
    <lineage>
        <taxon>Bacteria</taxon>
        <taxon>Bacillati</taxon>
        <taxon>Actinomycetota</taxon>
        <taxon>Actinomycetes</taxon>
        <taxon>Pseudonocardiales</taxon>
        <taxon>Pseudonocardiaceae</taxon>
        <taxon>Solihabitans</taxon>
    </lineage>
</organism>
<dbReference type="InterPro" id="IPR007795">
    <property type="entry name" value="T7SS_EccB"/>
</dbReference>
<dbReference type="AlphaFoldDB" id="A0A5B2XSQ9"/>
<keyword evidence="1" id="KW-0472">Membrane</keyword>
<proteinExistence type="predicted"/>
<evidence type="ECO:0000313" key="2">
    <source>
        <dbReference type="EMBL" id="KAA2266476.1"/>
    </source>
</evidence>
<protein>
    <submittedName>
        <fullName evidence="2">Type VII secretion protein EccB</fullName>
    </submittedName>
</protein>
<evidence type="ECO:0000313" key="3">
    <source>
        <dbReference type="Proteomes" id="UP000323454"/>
    </source>
</evidence>
<reference evidence="2 3" key="2">
    <citation type="submission" date="2019-09" db="EMBL/GenBank/DDBJ databases">
        <authorList>
            <person name="Jin C."/>
        </authorList>
    </citation>
    <scope>NUCLEOTIDE SEQUENCE [LARGE SCALE GENOMIC DNA]</scope>
    <source>
        <strain evidence="2 3">AN110305</strain>
    </source>
</reference>
<dbReference type="EMBL" id="VUOB01000002">
    <property type="protein sequence ID" value="KAA2266476.1"/>
    <property type="molecule type" value="Genomic_DNA"/>
</dbReference>
<dbReference type="Proteomes" id="UP000323454">
    <property type="component" value="Unassembled WGS sequence"/>
</dbReference>
<dbReference type="Pfam" id="PF05108">
    <property type="entry name" value="T7SS_ESX1_EccB"/>
    <property type="match status" value="2"/>
</dbReference>
<dbReference type="NCBIfam" id="TIGR03919">
    <property type="entry name" value="T7SS_EccB"/>
    <property type="match status" value="1"/>
</dbReference>
<dbReference type="InterPro" id="IPR044857">
    <property type="entry name" value="T7SS_EccB_R1"/>
</dbReference>
<comment type="caution">
    <text evidence="2">The sequence shown here is derived from an EMBL/GenBank/DDBJ whole genome shotgun (WGS) entry which is preliminary data.</text>
</comment>
<reference evidence="2 3" key="1">
    <citation type="submission" date="2019-09" db="EMBL/GenBank/DDBJ databases">
        <title>Goodfellowia gen. nov., a new genus of the Pseudonocardineae related to Actinoalloteichus, containing Goodfellowia coeruleoviolacea gen. nov., comb. nov. gen. nov., comb. nov.</title>
        <authorList>
            <person name="Labeda D."/>
        </authorList>
    </citation>
    <scope>NUCLEOTIDE SEQUENCE [LARGE SCALE GENOMIC DNA]</scope>
    <source>
        <strain evidence="2 3">AN110305</strain>
    </source>
</reference>
<dbReference type="OrthoDB" id="3847604at2"/>
<dbReference type="RefSeq" id="WP_149847582.1">
    <property type="nucleotide sequence ID" value="NZ_VUOB01000002.1"/>
</dbReference>
<keyword evidence="1" id="KW-0812">Transmembrane</keyword>
<dbReference type="GO" id="GO:0005576">
    <property type="term" value="C:extracellular region"/>
    <property type="evidence" value="ECO:0007669"/>
    <property type="project" value="TreeGrafter"/>
</dbReference>
<gene>
    <name evidence="2" type="primary">eccB</name>
    <name evidence="2" type="ORF">F0L68_01645</name>
</gene>
<accession>A0A5B2XSQ9</accession>
<feature type="transmembrane region" description="Helical" evidence="1">
    <location>
        <begin position="37"/>
        <end position="61"/>
    </location>
</feature>